<accession>A0A1A6GXW9</accession>
<name>A0A1A6GXW9_NEOLE</name>
<evidence type="ECO:0000313" key="2">
    <source>
        <dbReference type="Proteomes" id="UP000092124"/>
    </source>
</evidence>
<dbReference type="EMBL" id="LZPO01064411">
    <property type="protein sequence ID" value="OBS71178.1"/>
    <property type="molecule type" value="Genomic_DNA"/>
</dbReference>
<comment type="caution">
    <text evidence="1">The sequence shown here is derived from an EMBL/GenBank/DDBJ whole genome shotgun (WGS) entry which is preliminary data.</text>
</comment>
<proteinExistence type="predicted"/>
<dbReference type="AlphaFoldDB" id="A0A1A6GXW9"/>
<protein>
    <submittedName>
        <fullName evidence="1">Uncharacterized protein</fullName>
    </submittedName>
</protein>
<reference evidence="1 2" key="1">
    <citation type="submission" date="2016-06" db="EMBL/GenBank/DDBJ databases">
        <title>The Draft Genome Sequence and Annotation of the Desert Woodrat Neotoma lepida.</title>
        <authorList>
            <person name="Campbell M."/>
            <person name="Oakeson K.F."/>
            <person name="Yandell M."/>
            <person name="Halpert J.R."/>
            <person name="Dearing D."/>
        </authorList>
    </citation>
    <scope>NUCLEOTIDE SEQUENCE [LARGE SCALE GENOMIC DNA]</scope>
    <source>
        <strain evidence="1">417</strain>
        <tissue evidence="1">Liver</tissue>
    </source>
</reference>
<dbReference type="Proteomes" id="UP000092124">
    <property type="component" value="Unassembled WGS sequence"/>
</dbReference>
<sequence>MTKDKATKNFIIRSTVEASAIMDVNETSVFRTSSFLHSEVGTMQARGTSTNVKCLWKKLEFEEKEMEVQRD</sequence>
<evidence type="ECO:0000313" key="1">
    <source>
        <dbReference type="EMBL" id="OBS71178.1"/>
    </source>
</evidence>
<gene>
    <name evidence="1" type="ORF">A6R68_00302</name>
</gene>
<organism evidence="1 2">
    <name type="scientific">Neotoma lepida</name>
    <name type="common">Desert woodrat</name>
    <dbReference type="NCBI Taxonomy" id="56216"/>
    <lineage>
        <taxon>Eukaryota</taxon>
        <taxon>Metazoa</taxon>
        <taxon>Chordata</taxon>
        <taxon>Craniata</taxon>
        <taxon>Vertebrata</taxon>
        <taxon>Euteleostomi</taxon>
        <taxon>Mammalia</taxon>
        <taxon>Eutheria</taxon>
        <taxon>Euarchontoglires</taxon>
        <taxon>Glires</taxon>
        <taxon>Rodentia</taxon>
        <taxon>Myomorpha</taxon>
        <taxon>Muroidea</taxon>
        <taxon>Cricetidae</taxon>
        <taxon>Neotominae</taxon>
        <taxon>Neotoma</taxon>
    </lineage>
</organism>
<keyword evidence="2" id="KW-1185">Reference proteome</keyword>
<dbReference type="InterPro" id="IPR038551">
    <property type="entry name" value="Ribosomal_eS26_sf"/>
</dbReference>
<dbReference type="Gene3D" id="3.30.1740.20">
    <property type="entry name" value="Ribosomal protein S26e"/>
    <property type="match status" value="1"/>
</dbReference>